<dbReference type="Proteomes" id="UP000216339">
    <property type="component" value="Unassembled WGS sequence"/>
</dbReference>
<dbReference type="InterPro" id="IPR032710">
    <property type="entry name" value="NTF2-like_dom_sf"/>
</dbReference>
<dbReference type="EMBL" id="MQWD01000005">
    <property type="protein sequence ID" value="PAP74525.1"/>
    <property type="molecule type" value="Genomic_DNA"/>
</dbReference>
<evidence type="ECO:0000313" key="4">
    <source>
        <dbReference type="Proteomes" id="UP000216339"/>
    </source>
</evidence>
<evidence type="ECO:0000313" key="3">
    <source>
        <dbReference type="EMBL" id="PAP74525.1"/>
    </source>
</evidence>
<dbReference type="RefSeq" id="WP_095512486.1">
    <property type="nucleotide sequence ID" value="NZ_MQWD01000005.1"/>
</dbReference>
<evidence type="ECO:0000256" key="1">
    <source>
        <dbReference type="SAM" id="SignalP"/>
    </source>
</evidence>
<keyword evidence="4" id="KW-1185">Reference proteome</keyword>
<name>A0A271IUX9_9BACT</name>
<dbReference type="Gene3D" id="3.10.450.50">
    <property type="match status" value="1"/>
</dbReference>
<dbReference type="InterPro" id="IPR037401">
    <property type="entry name" value="SnoaL-like"/>
</dbReference>
<dbReference type="PROSITE" id="PS51257">
    <property type="entry name" value="PROKAR_LIPOPROTEIN"/>
    <property type="match status" value="1"/>
</dbReference>
<feature type="domain" description="SnoaL-like" evidence="2">
    <location>
        <begin position="36"/>
        <end position="156"/>
    </location>
</feature>
<reference evidence="3 4" key="1">
    <citation type="submission" date="2016-11" db="EMBL/GenBank/DDBJ databases">
        <title>Study of marine rhodopsin-containing bacteria.</title>
        <authorList>
            <person name="Yoshizawa S."/>
            <person name="Kumagai Y."/>
            <person name="Kogure K."/>
        </authorList>
    </citation>
    <scope>NUCLEOTIDE SEQUENCE [LARGE SCALE GENOMIC DNA]</scope>
    <source>
        <strain evidence="3 4">SAORIC-28</strain>
    </source>
</reference>
<organism evidence="3 4">
    <name type="scientific">Rubrivirga marina</name>
    <dbReference type="NCBI Taxonomy" id="1196024"/>
    <lineage>
        <taxon>Bacteria</taxon>
        <taxon>Pseudomonadati</taxon>
        <taxon>Rhodothermota</taxon>
        <taxon>Rhodothermia</taxon>
        <taxon>Rhodothermales</taxon>
        <taxon>Rubricoccaceae</taxon>
        <taxon>Rubrivirga</taxon>
    </lineage>
</organism>
<keyword evidence="1" id="KW-0732">Signal</keyword>
<accession>A0A271IUX9</accession>
<evidence type="ECO:0000259" key="2">
    <source>
        <dbReference type="Pfam" id="PF13474"/>
    </source>
</evidence>
<protein>
    <recommendedName>
        <fullName evidence="2">SnoaL-like domain-containing protein</fullName>
    </recommendedName>
</protein>
<dbReference type="AlphaFoldDB" id="A0A271IUX9"/>
<proteinExistence type="predicted"/>
<dbReference type="Pfam" id="PF13474">
    <property type="entry name" value="SnoaL_3"/>
    <property type="match status" value="1"/>
</dbReference>
<sequence>MPLRLSLIVLAALGLAACADAGDPAAPADAPAPPDVRTVLDAQERAFRDADMAALDGLWSADPDVVVFEQGGVDSSWAAYRDGHLGPELVALDSLDFRHRDVHVRTGDRLAVATGRYTLSAQHDGEPVESDGVFTTVFERADDGPWQIVHTHLSRPRR</sequence>
<comment type="caution">
    <text evidence="3">The sequence shown here is derived from an EMBL/GenBank/DDBJ whole genome shotgun (WGS) entry which is preliminary data.</text>
</comment>
<dbReference type="OrthoDB" id="7204227at2"/>
<gene>
    <name evidence="3" type="ORF">BSZ37_20275</name>
</gene>
<feature type="signal peptide" evidence="1">
    <location>
        <begin position="1"/>
        <end position="21"/>
    </location>
</feature>
<feature type="chain" id="PRO_5013329548" description="SnoaL-like domain-containing protein" evidence="1">
    <location>
        <begin position="22"/>
        <end position="158"/>
    </location>
</feature>
<dbReference type="SUPFAM" id="SSF54427">
    <property type="entry name" value="NTF2-like"/>
    <property type="match status" value="1"/>
</dbReference>